<dbReference type="Proteomes" id="UP000830671">
    <property type="component" value="Chromosome 6"/>
</dbReference>
<dbReference type="Gene3D" id="3.40.50.880">
    <property type="match status" value="1"/>
</dbReference>
<comment type="catalytic activity">
    <reaction evidence="5">
        <text>methylglyoxal + H2O = (R)-lactate + H(+)</text>
        <dbReference type="Rhea" id="RHEA:27754"/>
        <dbReference type="ChEBI" id="CHEBI:15377"/>
        <dbReference type="ChEBI" id="CHEBI:15378"/>
        <dbReference type="ChEBI" id="CHEBI:16004"/>
        <dbReference type="ChEBI" id="CHEBI:17158"/>
        <dbReference type="EC" id="4.2.1.130"/>
    </reaction>
</comment>
<evidence type="ECO:0000256" key="5">
    <source>
        <dbReference type="ARBA" id="ARBA00048082"/>
    </source>
</evidence>
<feature type="domain" description="DJ-1/PfpI" evidence="6">
    <location>
        <begin position="40"/>
        <end position="180"/>
    </location>
</feature>
<dbReference type="KEGG" id="clup:CLUP02_12704"/>
<evidence type="ECO:0000256" key="2">
    <source>
        <dbReference type="ARBA" id="ARBA00023016"/>
    </source>
</evidence>
<dbReference type="SUPFAM" id="SSF52317">
    <property type="entry name" value="Class I glutamine amidotransferase-like"/>
    <property type="match status" value="1"/>
</dbReference>
<keyword evidence="3" id="KW-0456">Lyase</keyword>
<dbReference type="CDD" id="cd03141">
    <property type="entry name" value="GATase1_Hsp31_like"/>
    <property type="match status" value="1"/>
</dbReference>
<dbReference type="InterPro" id="IPR029062">
    <property type="entry name" value="Class_I_gatase-like"/>
</dbReference>
<proteinExistence type="inferred from homology"/>
<sequence length="241" mass="26358">MHLELIANLPFNMTKKVLIVLTSCGTIPKSGKPTGWYLPELAHPYDVLKDAGVELVFASLEGGIAPLDPASVKVFGNDPSSQNFLKNHRHTWENTERLSMYAGRASEFDAIFFPGAHGPMFDLAFDQGSLKLVADFAAQNKPIAAVCHGPGAIVNVKNHDGSYLLEGRHVTGFSNIEEGKAGYTSEMNFLLEDRIKEVGGKYATADAPFGEMVSQSTHFWAPPPFGHPNKTWHPNINTNHN</sequence>
<dbReference type="AlphaFoldDB" id="A0A9Q8WLI4"/>
<organism evidence="7 8">
    <name type="scientific">Colletotrichum lupini</name>
    <dbReference type="NCBI Taxonomy" id="145971"/>
    <lineage>
        <taxon>Eukaryota</taxon>
        <taxon>Fungi</taxon>
        <taxon>Dikarya</taxon>
        <taxon>Ascomycota</taxon>
        <taxon>Pezizomycotina</taxon>
        <taxon>Sordariomycetes</taxon>
        <taxon>Hypocreomycetidae</taxon>
        <taxon>Glomerellales</taxon>
        <taxon>Glomerellaceae</taxon>
        <taxon>Colletotrichum</taxon>
        <taxon>Colletotrichum acutatum species complex</taxon>
    </lineage>
</organism>
<evidence type="ECO:0000256" key="1">
    <source>
        <dbReference type="ARBA" id="ARBA00013134"/>
    </source>
</evidence>
<protein>
    <recommendedName>
        <fullName evidence="1">D-lactate dehydratase</fullName>
        <ecNumber evidence="1">4.2.1.130</ecNumber>
    </recommendedName>
</protein>
<dbReference type="GO" id="GO:0019243">
    <property type="term" value="P:methylglyoxal catabolic process to D-lactate via S-lactoyl-glutathione"/>
    <property type="evidence" value="ECO:0007669"/>
    <property type="project" value="TreeGrafter"/>
</dbReference>
<dbReference type="EMBL" id="CP019478">
    <property type="protein sequence ID" value="UQC87202.1"/>
    <property type="molecule type" value="Genomic_DNA"/>
</dbReference>
<dbReference type="GO" id="GO:0019172">
    <property type="term" value="F:glyoxalase III activity"/>
    <property type="evidence" value="ECO:0007669"/>
    <property type="project" value="UniProtKB-EC"/>
</dbReference>
<accession>A0A9Q8WLI4</accession>
<dbReference type="EC" id="4.2.1.130" evidence="1"/>
<evidence type="ECO:0000259" key="6">
    <source>
        <dbReference type="Pfam" id="PF01965"/>
    </source>
</evidence>
<gene>
    <name evidence="7" type="ORF">CLUP02_12704</name>
</gene>
<name>A0A9Q8WLI4_9PEZI</name>
<evidence type="ECO:0000313" key="8">
    <source>
        <dbReference type="Proteomes" id="UP000830671"/>
    </source>
</evidence>
<evidence type="ECO:0000256" key="4">
    <source>
        <dbReference type="ARBA" id="ARBA00038493"/>
    </source>
</evidence>
<comment type="similarity">
    <text evidence="4">Belongs to the peptidase C56 family. HSP31-like subfamily.</text>
</comment>
<evidence type="ECO:0000256" key="3">
    <source>
        <dbReference type="ARBA" id="ARBA00023239"/>
    </source>
</evidence>
<evidence type="ECO:0000313" key="7">
    <source>
        <dbReference type="EMBL" id="UQC87202.1"/>
    </source>
</evidence>
<dbReference type="PANTHER" id="PTHR48094">
    <property type="entry name" value="PROTEIN/NUCLEIC ACID DEGLYCASE DJ-1-RELATED"/>
    <property type="match status" value="1"/>
</dbReference>
<dbReference type="GeneID" id="73346677"/>
<dbReference type="RefSeq" id="XP_049148813.1">
    <property type="nucleotide sequence ID" value="XM_049291667.1"/>
</dbReference>
<reference evidence="7" key="1">
    <citation type="journal article" date="2021" name="Mol. Plant Microbe Interact.">
        <title>Complete Genome Sequence of the Plant-Pathogenic Fungus Colletotrichum lupini.</title>
        <authorList>
            <person name="Baroncelli R."/>
            <person name="Pensec F."/>
            <person name="Da Lio D."/>
            <person name="Boufleur T."/>
            <person name="Vicente I."/>
            <person name="Sarrocco S."/>
            <person name="Picot A."/>
            <person name="Baraldi E."/>
            <person name="Sukno S."/>
            <person name="Thon M."/>
            <person name="Le Floch G."/>
        </authorList>
    </citation>
    <scope>NUCLEOTIDE SEQUENCE</scope>
    <source>
        <strain evidence="7">IMI 504893</strain>
    </source>
</reference>
<dbReference type="InterPro" id="IPR002818">
    <property type="entry name" value="DJ-1/PfpI"/>
</dbReference>
<keyword evidence="2" id="KW-0346">Stress response</keyword>
<dbReference type="InterPro" id="IPR050325">
    <property type="entry name" value="Prot/Nucl_acid_deglycase"/>
</dbReference>
<dbReference type="GO" id="GO:0005737">
    <property type="term" value="C:cytoplasm"/>
    <property type="evidence" value="ECO:0007669"/>
    <property type="project" value="TreeGrafter"/>
</dbReference>
<dbReference type="PANTHER" id="PTHR48094:SF11">
    <property type="entry name" value="GLUTATHIONE-INDEPENDENT GLYOXALASE HSP31-RELATED"/>
    <property type="match status" value="1"/>
</dbReference>
<keyword evidence="8" id="KW-1185">Reference proteome</keyword>
<dbReference type="Pfam" id="PF01965">
    <property type="entry name" value="DJ-1_PfpI"/>
    <property type="match status" value="1"/>
</dbReference>